<dbReference type="HOGENOM" id="CLU_2167315_0_0_4"/>
<evidence type="ECO:0000313" key="2">
    <source>
        <dbReference type="Proteomes" id="UP000001235"/>
    </source>
</evidence>
<sequence length="110" mass="12670">MPHNHTAILYDHIRFLNSAMQTFQYQPTEQHRAALTATMKNYREAVSRGLAISRAIPPPLEPADNLSDYYRRELNEAMIQFKALPEDGWEALDRLTTGYIKAVQQGKIRP</sequence>
<reference evidence="1 2" key="1">
    <citation type="submission" date="2010-08" db="EMBL/GenBank/DDBJ databases">
        <title>Complete sequence of Gallionella capsiferriformans ES-2.</title>
        <authorList>
            <consortium name="US DOE Joint Genome Institute"/>
            <person name="Lucas S."/>
            <person name="Copeland A."/>
            <person name="Lapidus A."/>
            <person name="Cheng J.-F."/>
            <person name="Bruce D."/>
            <person name="Goodwin L."/>
            <person name="Pitluck S."/>
            <person name="Chertkov O."/>
            <person name="Davenport K.W."/>
            <person name="Detter J.C."/>
            <person name="Han C."/>
            <person name="Tapia R."/>
            <person name="Land M."/>
            <person name="Hauser L."/>
            <person name="Chang Y.-J."/>
            <person name="Jeffries C."/>
            <person name="Kyrpides N."/>
            <person name="Ivanova N."/>
            <person name="Mikhailova N."/>
            <person name="Shelobolina E.S."/>
            <person name="Picardal F."/>
            <person name="Roden E."/>
            <person name="Emerson D."/>
            <person name="Woyke T."/>
        </authorList>
    </citation>
    <scope>NUCLEOTIDE SEQUENCE [LARGE SCALE GENOMIC DNA]</scope>
    <source>
        <strain evidence="1 2">ES-2</strain>
    </source>
</reference>
<organism evidence="1 2">
    <name type="scientific">Gallionella capsiferriformans (strain ES-2)</name>
    <name type="common">Gallionella ferruginea capsiferriformans (strain ES-2)</name>
    <dbReference type="NCBI Taxonomy" id="395494"/>
    <lineage>
        <taxon>Bacteria</taxon>
        <taxon>Pseudomonadati</taxon>
        <taxon>Pseudomonadota</taxon>
        <taxon>Betaproteobacteria</taxon>
        <taxon>Nitrosomonadales</taxon>
        <taxon>Gallionellaceae</taxon>
        <taxon>Gallionella</taxon>
    </lineage>
</organism>
<proteinExistence type="predicted"/>
<keyword evidence="2" id="KW-1185">Reference proteome</keyword>
<evidence type="ECO:0000313" key="1">
    <source>
        <dbReference type="EMBL" id="ADL55807.1"/>
    </source>
</evidence>
<protein>
    <submittedName>
        <fullName evidence="1">NADP-dependent malic enzyme-like</fullName>
    </submittedName>
</protein>
<dbReference type="EMBL" id="CP002159">
    <property type="protein sequence ID" value="ADL55807.1"/>
    <property type="molecule type" value="Genomic_DNA"/>
</dbReference>
<dbReference type="Proteomes" id="UP000001235">
    <property type="component" value="Chromosome"/>
</dbReference>
<dbReference type="RefSeq" id="WP_013293745.1">
    <property type="nucleotide sequence ID" value="NC_014394.1"/>
</dbReference>
<gene>
    <name evidence="1" type="ordered locus">Galf_1796</name>
</gene>
<dbReference type="AlphaFoldDB" id="D9SH10"/>
<name>D9SH10_GALCS</name>
<accession>D9SH10</accession>
<dbReference type="KEGG" id="gca:Galf_1796"/>